<organism evidence="2 3">
    <name type="scientific">Methylobacterium tarhaniae</name>
    <dbReference type="NCBI Taxonomy" id="1187852"/>
    <lineage>
        <taxon>Bacteria</taxon>
        <taxon>Pseudomonadati</taxon>
        <taxon>Pseudomonadota</taxon>
        <taxon>Alphaproteobacteria</taxon>
        <taxon>Hyphomicrobiales</taxon>
        <taxon>Methylobacteriaceae</taxon>
        <taxon>Methylobacterium</taxon>
    </lineage>
</organism>
<name>A0A0J6TDT1_9HYPH</name>
<evidence type="ECO:0000256" key="1">
    <source>
        <dbReference type="SAM" id="SignalP"/>
    </source>
</evidence>
<dbReference type="EMBL" id="LABZ01000028">
    <property type="protein sequence ID" value="KMO44012.1"/>
    <property type="molecule type" value="Genomic_DNA"/>
</dbReference>
<gene>
    <name evidence="2" type="ORF">VQ03_05375</name>
</gene>
<proteinExistence type="predicted"/>
<reference evidence="2 3" key="1">
    <citation type="submission" date="2015-03" db="EMBL/GenBank/DDBJ databases">
        <title>Genome sequencing of Methylobacterium tarhaniae DSM 25844.</title>
        <authorList>
            <person name="Chaudhry V."/>
            <person name="Patil P.B."/>
        </authorList>
    </citation>
    <scope>NUCLEOTIDE SEQUENCE [LARGE SCALE GENOMIC DNA]</scope>
    <source>
        <strain evidence="2 3">DSM 25844</strain>
    </source>
</reference>
<feature type="signal peptide" evidence="1">
    <location>
        <begin position="1"/>
        <end position="18"/>
    </location>
</feature>
<evidence type="ECO:0000313" key="2">
    <source>
        <dbReference type="EMBL" id="KMO44012.1"/>
    </source>
</evidence>
<evidence type="ECO:0000313" key="3">
    <source>
        <dbReference type="Proteomes" id="UP000036449"/>
    </source>
</evidence>
<feature type="chain" id="PRO_5005282574" evidence="1">
    <location>
        <begin position="19"/>
        <end position="134"/>
    </location>
</feature>
<dbReference type="PATRIC" id="fig|1187852.3.peg.4063"/>
<dbReference type="OrthoDB" id="9997234at2"/>
<keyword evidence="3" id="KW-1185">Reference proteome</keyword>
<dbReference type="Proteomes" id="UP000036449">
    <property type="component" value="Unassembled WGS sequence"/>
</dbReference>
<dbReference type="RefSeq" id="WP_048449839.1">
    <property type="nucleotide sequence ID" value="NZ_LABZ01000028.1"/>
</dbReference>
<accession>A0A0J6TDT1</accession>
<protein>
    <submittedName>
        <fullName evidence="2">Uncharacterized protein</fullName>
    </submittedName>
</protein>
<comment type="caution">
    <text evidence="2">The sequence shown here is derived from an EMBL/GenBank/DDBJ whole genome shotgun (WGS) entry which is preliminary data.</text>
</comment>
<sequence length="134" mass="14860">MRSIFILFAVLAASPALAQSRIPPGDSWGTIVREELSPSYRTEGTLRIQREATGWRFRIDCHTRHDSYDQSWDASAWGRATISGDTVSGTAEGGSQPRSVIGRTFRLRLDARGAEWVSNLPSCPQRAQGVRKAR</sequence>
<keyword evidence="1" id="KW-0732">Signal</keyword>
<dbReference type="AlphaFoldDB" id="A0A0J6TDT1"/>